<dbReference type="Pfam" id="PF01882">
    <property type="entry name" value="DUF58"/>
    <property type="match status" value="1"/>
</dbReference>
<keyword evidence="2" id="KW-0812">Transmembrane</keyword>
<accession>A0A518GYY3</accession>
<feature type="transmembrane region" description="Helical" evidence="2">
    <location>
        <begin position="51"/>
        <end position="73"/>
    </location>
</feature>
<dbReference type="RefSeq" id="WP_145268256.1">
    <property type="nucleotide sequence ID" value="NZ_CP036426.1"/>
</dbReference>
<dbReference type="InterPro" id="IPR002881">
    <property type="entry name" value="DUF58"/>
</dbReference>
<feature type="compositionally biased region" description="Basic and acidic residues" evidence="1">
    <location>
        <begin position="422"/>
        <end position="449"/>
    </location>
</feature>
<gene>
    <name evidence="4" type="ORF">ElP_17100</name>
</gene>
<evidence type="ECO:0000256" key="1">
    <source>
        <dbReference type="SAM" id="MobiDB-lite"/>
    </source>
</evidence>
<proteinExistence type="predicted"/>
<dbReference type="EMBL" id="CP036426">
    <property type="protein sequence ID" value="QDV33830.1"/>
    <property type="molecule type" value="Genomic_DNA"/>
</dbReference>
<keyword evidence="2" id="KW-1133">Transmembrane helix</keyword>
<dbReference type="PANTHER" id="PTHR34351">
    <property type="entry name" value="SLR1927 PROTEIN-RELATED"/>
    <property type="match status" value="1"/>
</dbReference>
<keyword evidence="5" id="KW-1185">Reference proteome</keyword>
<feature type="transmembrane region" description="Helical" evidence="2">
    <location>
        <begin position="25"/>
        <end position="45"/>
    </location>
</feature>
<evidence type="ECO:0000259" key="3">
    <source>
        <dbReference type="Pfam" id="PF01882"/>
    </source>
</evidence>
<dbReference type="AlphaFoldDB" id="A0A518GYY3"/>
<evidence type="ECO:0000256" key="2">
    <source>
        <dbReference type="SAM" id="Phobius"/>
    </source>
</evidence>
<dbReference type="Proteomes" id="UP000317835">
    <property type="component" value="Chromosome"/>
</dbReference>
<evidence type="ECO:0000313" key="5">
    <source>
        <dbReference type="Proteomes" id="UP000317835"/>
    </source>
</evidence>
<protein>
    <recommendedName>
        <fullName evidence="3">DUF58 domain-containing protein</fullName>
    </recommendedName>
</protein>
<sequence>MARSPIGRLARAASAALRPSQTLRWTAEGVGYIAVWLILLGTGLYQQINLVLLIAGLAAGPIVGSIFVSAAVLRGLRVTRRGPPYVFAESPLVIDYVLENPHRWREALAMTAADVLTPDGPGTPSARELYPKAFFPRVPGRDRLRISWRGNAPARGRYTFGTIELVTRSPFGLLERRVTIESPGSLVVYPGVGTLTRRWRRVFREATETRRGRRHDRSAQQQEYHGLRDYRPGDSPRWIHWRTSARLGQPMVKEFEQQSDQDLAVLLDPWLPRSKASAEQREAVERAIRFAATVCLETCRGSGRRLLLGWTGPSPAVRHGPASIRLLHELLESLAVLRPTPEGHVGGLLDALPASMLRDAMLLIVTTRPINLAEEYERAARLNESTGLRITGRILTLDASRGDLEDYIRFDGGPGLAPAGPIDDRPALDPDGDGRPGAPGRDRRPEVPA</sequence>
<dbReference type="PANTHER" id="PTHR34351:SF1">
    <property type="entry name" value="SLR1927 PROTEIN"/>
    <property type="match status" value="1"/>
</dbReference>
<organism evidence="4 5">
    <name type="scientific">Tautonia plasticadhaerens</name>
    <dbReference type="NCBI Taxonomy" id="2527974"/>
    <lineage>
        <taxon>Bacteria</taxon>
        <taxon>Pseudomonadati</taxon>
        <taxon>Planctomycetota</taxon>
        <taxon>Planctomycetia</taxon>
        <taxon>Isosphaerales</taxon>
        <taxon>Isosphaeraceae</taxon>
        <taxon>Tautonia</taxon>
    </lineage>
</organism>
<feature type="domain" description="DUF58" evidence="3">
    <location>
        <begin position="227"/>
        <end position="382"/>
    </location>
</feature>
<keyword evidence="2" id="KW-0472">Membrane</keyword>
<feature type="region of interest" description="Disordered" evidence="1">
    <location>
        <begin position="412"/>
        <end position="449"/>
    </location>
</feature>
<evidence type="ECO:0000313" key="4">
    <source>
        <dbReference type="EMBL" id="QDV33830.1"/>
    </source>
</evidence>
<dbReference type="OrthoDB" id="9812729at2"/>
<reference evidence="4 5" key="1">
    <citation type="submission" date="2019-02" db="EMBL/GenBank/DDBJ databases">
        <title>Deep-cultivation of Planctomycetes and their phenomic and genomic characterization uncovers novel biology.</title>
        <authorList>
            <person name="Wiegand S."/>
            <person name="Jogler M."/>
            <person name="Boedeker C."/>
            <person name="Pinto D."/>
            <person name="Vollmers J."/>
            <person name="Rivas-Marin E."/>
            <person name="Kohn T."/>
            <person name="Peeters S.H."/>
            <person name="Heuer A."/>
            <person name="Rast P."/>
            <person name="Oberbeckmann S."/>
            <person name="Bunk B."/>
            <person name="Jeske O."/>
            <person name="Meyerdierks A."/>
            <person name="Storesund J.E."/>
            <person name="Kallscheuer N."/>
            <person name="Luecker S."/>
            <person name="Lage O.M."/>
            <person name="Pohl T."/>
            <person name="Merkel B.J."/>
            <person name="Hornburger P."/>
            <person name="Mueller R.-W."/>
            <person name="Bruemmer F."/>
            <person name="Labrenz M."/>
            <person name="Spormann A.M."/>
            <person name="Op den Camp H."/>
            <person name="Overmann J."/>
            <person name="Amann R."/>
            <person name="Jetten M.S.M."/>
            <person name="Mascher T."/>
            <person name="Medema M.H."/>
            <person name="Devos D.P."/>
            <person name="Kaster A.-K."/>
            <person name="Ovreas L."/>
            <person name="Rohde M."/>
            <person name="Galperin M.Y."/>
            <person name="Jogler C."/>
        </authorList>
    </citation>
    <scope>NUCLEOTIDE SEQUENCE [LARGE SCALE GENOMIC DNA]</scope>
    <source>
        <strain evidence="4 5">ElP</strain>
    </source>
</reference>
<name>A0A518GYY3_9BACT</name>
<dbReference type="KEGG" id="tpla:ElP_17100"/>